<dbReference type="SUPFAM" id="SSF53474">
    <property type="entry name" value="alpha/beta-Hydrolases"/>
    <property type="match status" value="1"/>
</dbReference>
<dbReference type="RefSeq" id="WP_327967359.1">
    <property type="nucleotide sequence ID" value="NZ_JARMQG010000085.1"/>
</dbReference>
<reference evidence="2 3" key="1">
    <citation type="submission" date="2023-03" db="EMBL/GenBank/DDBJ databases">
        <title>Bacillus Genome Sequencing.</title>
        <authorList>
            <person name="Dunlap C."/>
        </authorList>
    </citation>
    <scope>NUCLEOTIDE SEQUENCE [LARGE SCALE GENOMIC DNA]</scope>
    <source>
        <strain evidence="2 3">B-14544</strain>
    </source>
</reference>
<dbReference type="Pfam" id="PF12146">
    <property type="entry name" value="Hydrolase_4"/>
    <property type="match status" value="1"/>
</dbReference>
<comment type="caution">
    <text evidence="2">The sequence shown here is derived from an EMBL/GenBank/DDBJ whole genome shotgun (WGS) entry which is preliminary data.</text>
</comment>
<feature type="domain" description="Serine aminopeptidase S33" evidence="1">
    <location>
        <begin position="29"/>
        <end position="293"/>
    </location>
</feature>
<dbReference type="Proteomes" id="UP001330749">
    <property type="component" value="Unassembled WGS sequence"/>
</dbReference>
<keyword evidence="3" id="KW-1185">Reference proteome</keyword>
<dbReference type="PANTHER" id="PTHR11614">
    <property type="entry name" value="PHOSPHOLIPASE-RELATED"/>
    <property type="match status" value="1"/>
</dbReference>
<dbReference type="InterPro" id="IPR022742">
    <property type="entry name" value="Hydrolase_4"/>
</dbReference>
<name>A0ABU6NAW4_9BACI</name>
<proteinExistence type="predicted"/>
<evidence type="ECO:0000259" key="1">
    <source>
        <dbReference type="Pfam" id="PF12146"/>
    </source>
</evidence>
<dbReference type="Gene3D" id="3.40.50.1820">
    <property type="entry name" value="alpha/beta hydrolase"/>
    <property type="match status" value="1"/>
</dbReference>
<sequence>MVEQSAFFFETNDGTKIHVSKWMGEGEEKPRAIVQIAHGMAEHIQRYSLLAENLVSQNIVVFGNDHRGHGRTAILNKSSGYFSDEQGFENVVEDMFTLTTMIEKEYPDSPIILFGHSMGSFLSRRYIQLHGNRIAGVILSGTGGDPGIMGKIGRMIAAREIKKTGRRTPSPLLNNLTFGNYNKSFRPNRTEFDWLSRNEREVDLYIEDPQCGGIFSSGFFHDLLGGLETINKAANIEQVPKALPIYLISGSMDPVGGNTKGVLKTYQAFKNAGILDVTYKFYEDARHEILNEINRDEVVGDIIGWVNEKI</sequence>
<evidence type="ECO:0000313" key="2">
    <source>
        <dbReference type="EMBL" id="MED3562432.1"/>
    </source>
</evidence>
<protein>
    <submittedName>
        <fullName evidence="2">Alpha/beta hydrolase</fullName>
    </submittedName>
</protein>
<dbReference type="EMBL" id="JARMQG010000085">
    <property type="protein sequence ID" value="MED3562432.1"/>
    <property type="molecule type" value="Genomic_DNA"/>
</dbReference>
<dbReference type="InterPro" id="IPR051044">
    <property type="entry name" value="MAG_DAG_Lipase"/>
</dbReference>
<accession>A0ABU6NAW4</accession>
<dbReference type="InterPro" id="IPR029058">
    <property type="entry name" value="AB_hydrolase_fold"/>
</dbReference>
<organism evidence="2 3">
    <name type="scientific">Bacillus xiapuensis</name>
    <dbReference type="NCBI Taxonomy" id="2014075"/>
    <lineage>
        <taxon>Bacteria</taxon>
        <taxon>Bacillati</taxon>
        <taxon>Bacillota</taxon>
        <taxon>Bacilli</taxon>
        <taxon>Bacillales</taxon>
        <taxon>Bacillaceae</taxon>
        <taxon>Bacillus</taxon>
    </lineage>
</organism>
<dbReference type="GO" id="GO:0016787">
    <property type="term" value="F:hydrolase activity"/>
    <property type="evidence" value="ECO:0007669"/>
    <property type="project" value="UniProtKB-KW"/>
</dbReference>
<keyword evidence="2" id="KW-0378">Hydrolase</keyword>
<evidence type="ECO:0000313" key="3">
    <source>
        <dbReference type="Proteomes" id="UP001330749"/>
    </source>
</evidence>
<gene>
    <name evidence="2" type="ORF">P4447_08180</name>
</gene>